<feature type="compositionally biased region" description="Basic and acidic residues" evidence="15">
    <location>
        <begin position="33"/>
        <end position="47"/>
    </location>
</feature>
<dbReference type="Pfam" id="PF02375">
    <property type="entry name" value="JmjN"/>
    <property type="match status" value="1"/>
</dbReference>
<evidence type="ECO:0000256" key="9">
    <source>
        <dbReference type="ARBA" id="ARBA00023015"/>
    </source>
</evidence>
<dbReference type="PROSITE" id="PS51543">
    <property type="entry name" value="FYRC"/>
    <property type="match status" value="1"/>
</dbReference>
<comment type="subcellular location">
    <subcellularLocation>
        <location evidence="2">Nucleus</location>
    </subcellularLocation>
</comment>
<dbReference type="InterPro" id="IPR003888">
    <property type="entry name" value="FYrich_N"/>
</dbReference>
<dbReference type="GO" id="GO:0000785">
    <property type="term" value="C:chromatin"/>
    <property type="evidence" value="ECO:0007669"/>
    <property type="project" value="TreeGrafter"/>
</dbReference>
<dbReference type="GO" id="GO:0051093">
    <property type="term" value="P:negative regulation of developmental process"/>
    <property type="evidence" value="ECO:0007669"/>
    <property type="project" value="UniProtKB-ARBA"/>
</dbReference>
<dbReference type="InterPro" id="IPR004198">
    <property type="entry name" value="Znf_C5HC2"/>
</dbReference>
<evidence type="ECO:0000256" key="12">
    <source>
        <dbReference type="ARBA" id="ARBA00050619"/>
    </source>
</evidence>
<gene>
    <name evidence="18" type="ORF">DVH24_022157</name>
</gene>
<keyword evidence="6" id="KW-0223">Dioxygenase</keyword>
<evidence type="ECO:0000256" key="7">
    <source>
        <dbReference type="ARBA" id="ARBA00023002"/>
    </source>
</evidence>
<dbReference type="PROSITE" id="PS51183">
    <property type="entry name" value="JMJN"/>
    <property type="match status" value="1"/>
</dbReference>
<comment type="caution">
    <text evidence="18">The sequence shown here is derived from an EMBL/GenBank/DDBJ whole genome shotgun (WGS) entry which is preliminary data.</text>
</comment>
<dbReference type="SMART" id="SM00545">
    <property type="entry name" value="JmjN"/>
    <property type="match status" value="1"/>
</dbReference>
<dbReference type="GO" id="GO:0046872">
    <property type="term" value="F:metal ion binding"/>
    <property type="evidence" value="ECO:0007669"/>
    <property type="project" value="UniProtKB-KW"/>
</dbReference>
<evidence type="ECO:0000256" key="14">
    <source>
        <dbReference type="ARBA" id="ARBA00051640"/>
    </source>
</evidence>
<comment type="catalytic activity">
    <reaction evidence="12">
        <text>N(6),N(6)-dimethyl-L-lysyl(4)-[histone H3] + 2-oxoglutarate + O2 = N(6)-methyl-L-lysyl(4)-[histone H3] + formaldehyde + succinate + CO2</text>
        <dbReference type="Rhea" id="RHEA:60216"/>
        <dbReference type="Rhea" id="RHEA-COMP:15540"/>
        <dbReference type="Rhea" id="RHEA-COMP:15543"/>
        <dbReference type="ChEBI" id="CHEBI:15379"/>
        <dbReference type="ChEBI" id="CHEBI:16526"/>
        <dbReference type="ChEBI" id="CHEBI:16810"/>
        <dbReference type="ChEBI" id="CHEBI:16842"/>
        <dbReference type="ChEBI" id="CHEBI:30031"/>
        <dbReference type="ChEBI" id="CHEBI:61929"/>
        <dbReference type="ChEBI" id="CHEBI:61976"/>
    </reaction>
    <physiologicalReaction direction="left-to-right" evidence="12">
        <dbReference type="Rhea" id="RHEA:60217"/>
    </physiologicalReaction>
</comment>
<evidence type="ECO:0000256" key="6">
    <source>
        <dbReference type="ARBA" id="ARBA00022964"/>
    </source>
</evidence>
<evidence type="ECO:0008006" key="20">
    <source>
        <dbReference type="Google" id="ProtNLM"/>
    </source>
</evidence>
<feature type="compositionally biased region" description="Basic residues" evidence="15">
    <location>
        <begin position="146"/>
        <end position="166"/>
    </location>
</feature>
<feature type="region of interest" description="Disordered" evidence="15">
    <location>
        <begin position="33"/>
        <end position="57"/>
    </location>
</feature>
<dbReference type="PANTHER" id="PTHR10694">
    <property type="entry name" value="LYSINE-SPECIFIC DEMETHYLASE"/>
    <property type="match status" value="1"/>
</dbReference>
<feature type="compositionally biased region" description="Polar residues" evidence="15">
    <location>
        <begin position="669"/>
        <end position="681"/>
    </location>
</feature>
<dbReference type="SMART" id="SM00558">
    <property type="entry name" value="JmjC"/>
    <property type="match status" value="1"/>
</dbReference>
<name>A0A498IXP3_MALDO</name>
<keyword evidence="8" id="KW-0408">Iron</keyword>
<evidence type="ECO:0000256" key="3">
    <source>
        <dbReference type="ARBA" id="ARBA00006801"/>
    </source>
</evidence>
<reference evidence="18 19" key="1">
    <citation type="submission" date="2018-10" db="EMBL/GenBank/DDBJ databases">
        <title>A high-quality apple genome assembly.</title>
        <authorList>
            <person name="Hu J."/>
        </authorList>
    </citation>
    <scope>NUCLEOTIDE SEQUENCE [LARGE SCALE GENOMIC DNA]</scope>
    <source>
        <strain evidence="19">cv. HFTH1</strain>
        <tissue evidence="18">Young leaf</tissue>
    </source>
</reference>
<comment type="cofactor">
    <cofactor evidence="1">
        <name>Fe(2+)</name>
        <dbReference type="ChEBI" id="CHEBI:29033"/>
    </cofactor>
</comment>
<dbReference type="SUPFAM" id="SSF51197">
    <property type="entry name" value="Clavaminate synthase-like"/>
    <property type="match status" value="1"/>
</dbReference>
<comment type="catalytic activity">
    <reaction evidence="14">
        <text>N(6),N(6),N(6)-trimethyl-L-lysyl(4)-[histone H3] + 2-oxoglutarate + O2 = N(6),N(6)-dimethyl-L-lysyl(4)-[histone H3] + formaldehyde + succinate + CO2</text>
        <dbReference type="Rhea" id="RHEA:60212"/>
        <dbReference type="Rhea" id="RHEA-COMP:15537"/>
        <dbReference type="Rhea" id="RHEA-COMP:15540"/>
        <dbReference type="ChEBI" id="CHEBI:15379"/>
        <dbReference type="ChEBI" id="CHEBI:16526"/>
        <dbReference type="ChEBI" id="CHEBI:16810"/>
        <dbReference type="ChEBI" id="CHEBI:16842"/>
        <dbReference type="ChEBI" id="CHEBI:30031"/>
        <dbReference type="ChEBI" id="CHEBI:61961"/>
        <dbReference type="ChEBI" id="CHEBI:61976"/>
    </reaction>
    <physiologicalReaction direction="left-to-right" evidence="14">
        <dbReference type="Rhea" id="RHEA:60213"/>
    </physiologicalReaction>
</comment>
<feature type="region of interest" description="Disordered" evidence="15">
    <location>
        <begin position="657"/>
        <end position="681"/>
    </location>
</feature>
<proteinExistence type="inferred from homology"/>
<evidence type="ECO:0000256" key="1">
    <source>
        <dbReference type="ARBA" id="ARBA00001954"/>
    </source>
</evidence>
<dbReference type="InterPro" id="IPR003349">
    <property type="entry name" value="JmjN"/>
</dbReference>
<keyword evidence="4" id="KW-0479">Metal-binding</keyword>
<evidence type="ECO:0000256" key="2">
    <source>
        <dbReference type="ARBA" id="ARBA00004123"/>
    </source>
</evidence>
<dbReference type="AlphaFoldDB" id="A0A498IXP3"/>
<organism evidence="18 19">
    <name type="scientific">Malus domestica</name>
    <name type="common">Apple</name>
    <name type="synonym">Pyrus malus</name>
    <dbReference type="NCBI Taxonomy" id="3750"/>
    <lineage>
        <taxon>Eukaryota</taxon>
        <taxon>Viridiplantae</taxon>
        <taxon>Streptophyta</taxon>
        <taxon>Embryophyta</taxon>
        <taxon>Tracheophyta</taxon>
        <taxon>Spermatophyta</taxon>
        <taxon>Magnoliopsida</taxon>
        <taxon>eudicotyledons</taxon>
        <taxon>Gunneridae</taxon>
        <taxon>Pentapetalae</taxon>
        <taxon>rosids</taxon>
        <taxon>fabids</taxon>
        <taxon>Rosales</taxon>
        <taxon>Rosaceae</taxon>
        <taxon>Amygdaloideae</taxon>
        <taxon>Maleae</taxon>
        <taxon>Malus</taxon>
    </lineage>
</organism>
<evidence type="ECO:0000256" key="11">
    <source>
        <dbReference type="ARBA" id="ARBA00023242"/>
    </source>
</evidence>
<dbReference type="Pfam" id="PF05965">
    <property type="entry name" value="FYRC"/>
    <property type="match status" value="1"/>
</dbReference>
<dbReference type="SMART" id="SM00541">
    <property type="entry name" value="FYRN"/>
    <property type="match status" value="1"/>
</dbReference>
<keyword evidence="9" id="KW-0805">Transcription regulation</keyword>
<evidence type="ECO:0000259" key="16">
    <source>
        <dbReference type="PROSITE" id="PS51183"/>
    </source>
</evidence>
<comment type="similarity">
    <text evidence="3">Belongs to the JARID1 histone demethylase family.</text>
</comment>
<dbReference type="EMBL" id="RDQH01000336">
    <property type="protein sequence ID" value="RXH86884.1"/>
    <property type="molecule type" value="Genomic_DNA"/>
</dbReference>
<dbReference type="GO" id="GO:0034647">
    <property type="term" value="F:histone H3K4me/H3K4me2/H3K4me3 demethylase activity"/>
    <property type="evidence" value="ECO:0007669"/>
    <property type="project" value="TreeGrafter"/>
</dbReference>
<keyword evidence="5" id="KW-0156">Chromatin regulator</keyword>
<keyword evidence="19" id="KW-1185">Reference proteome</keyword>
<evidence type="ECO:0000256" key="15">
    <source>
        <dbReference type="SAM" id="MobiDB-lite"/>
    </source>
</evidence>
<dbReference type="InterPro" id="IPR003347">
    <property type="entry name" value="JmjC_dom"/>
</dbReference>
<dbReference type="Pfam" id="PF02373">
    <property type="entry name" value="JmjC"/>
    <property type="match status" value="1"/>
</dbReference>
<evidence type="ECO:0000313" key="19">
    <source>
        <dbReference type="Proteomes" id="UP000290289"/>
    </source>
</evidence>
<protein>
    <recommendedName>
        <fullName evidence="20">JmjC domain-containing protein</fullName>
    </recommendedName>
</protein>
<feature type="domain" description="JmjC" evidence="17">
    <location>
        <begin position="277"/>
        <end position="443"/>
    </location>
</feature>
<dbReference type="GO" id="GO:0005634">
    <property type="term" value="C:nucleus"/>
    <property type="evidence" value="ECO:0007669"/>
    <property type="project" value="UniProtKB-SubCell"/>
</dbReference>
<keyword evidence="7" id="KW-0560">Oxidoreductase</keyword>
<evidence type="ECO:0000259" key="17">
    <source>
        <dbReference type="PROSITE" id="PS51184"/>
    </source>
</evidence>
<feature type="compositionally biased region" description="Low complexity" evidence="15">
    <location>
        <begin position="657"/>
        <end position="668"/>
    </location>
</feature>
<dbReference type="Gene3D" id="2.60.120.650">
    <property type="entry name" value="Cupin"/>
    <property type="match status" value="1"/>
</dbReference>
<evidence type="ECO:0000256" key="13">
    <source>
        <dbReference type="ARBA" id="ARBA00050935"/>
    </source>
</evidence>
<sequence length="1061" mass="120199">MQLKKYWVFRFDLGSVRENANWLQLTVESQQKEDHSSKNYHKSDSTREGSGSPRIRKISARWNPEEACRPDIDEAPVFYPTIEEFEDTLAYIAKIRPLAESYGICRIVPPPSWTPPCPLKEKEMWEHAKFSTRIQQVDLLQNREAMRKKSRSRKRKRKRNSRMGARRRSEATAATEADEKFGFHSGSDFTFEEFQKHAATFKESYFGTKDAKEGSTYGETKSETWQPSVEDIEGEYWRIVETPTTDEVEVYYGADLETGVFGSGFPKASSTGSDSDKYALSGWNLNNFPRLPSSVLCFEASDISGVLVPWLYVGMCFSSFCWHVEDHHLYSLNYLHWGDPKVWYGVSGSHATDLERTMRAYLPDLFEEQPDLLNELVTQLSPTVLKSEGVPVHQAVQHSGEFVLTFPRAYHSGFNCGFNCAEAVNVAPVDWLEHGQNAVELYSEQCRKTSISHDKLLLGSAREAVQALWEQSVLGKKTTRNMSWQSVCGKDGLLTRAIKTRVRMEEERLDRLPICMKLKKMEIDFDLNNERECFSCFYDLHLSASSCKCSPDRFSCLKHAKLLCSCHINQRYVLQRHTVNELNMLVEALEGKVEAIKVWASEDHELDGTDTRTAKLDEESGMPRKRIKSCDPRETSPCCPVSEEKVNINASSSSSSQVSSAVVQSGSQHGASSLSTSPIAMDSQNDNQILVKNDEAKTGMECFDLNLNYMSEEHESRTMHTSDHCDNKAVTIEEETSTSASNQEKVCSSDVAREPDMMKVDDDCNVSALTVLNNDYPAGSRDIRNNCVSEGNKLFGVNIYVTDQSYQLQELSPSVEPIDFGAVVSGKLWCSKQAIYPKGYRSRVRFYSVLDPTKVCSYISEVVDAGLLGPLFKVSLEDCPGEVFANVSADKCWEMVLQRLHQEINRRSSVGENGLPHMQSLQSINGLEMFGFLSQPIAEAIEAHDPDHQCVEYWNHRHMVPSMSCMVSEIKQHSFEQSCCLREIETKVFGVSLTKPDQDCSSVEHHHLTEEMQLLLRRLLKKADPEELSALQRVFCSESQSAKWRVAFASMIEEIQKHVDS</sequence>
<dbReference type="PROSITE" id="PS51542">
    <property type="entry name" value="FYRN"/>
    <property type="match status" value="1"/>
</dbReference>
<dbReference type="PROSITE" id="PS51184">
    <property type="entry name" value="JMJC"/>
    <property type="match status" value="1"/>
</dbReference>
<dbReference type="GO" id="GO:0048731">
    <property type="term" value="P:system development"/>
    <property type="evidence" value="ECO:0007669"/>
    <property type="project" value="UniProtKB-ARBA"/>
</dbReference>
<dbReference type="Gene3D" id="3.30.160.360">
    <property type="match status" value="1"/>
</dbReference>
<evidence type="ECO:0000256" key="5">
    <source>
        <dbReference type="ARBA" id="ARBA00022853"/>
    </source>
</evidence>
<dbReference type="STRING" id="3750.A0A498IXP3"/>
<evidence type="ECO:0000313" key="18">
    <source>
        <dbReference type="EMBL" id="RXH86884.1"/>
    </source>
</evidence>
<dbReference type="GO" id="GO:0048589">
    <property type="term" value="P:developmental growth"/>
    <property type="evidence" value="ECO:0007669"/>
    <property type="project" value="UniProtKB-ARBA"/>
</dbReference>
<dbReference type="Pfam" id="PF02928">
    <property type="entry name" value="zf-C5HC2"/>
    <property type="match status" value="1"/>
</dbReference>
<comment type="catalytic activity">
    <reaction evidence="13">
        <text>N(6)-methyl-L-lysyl(4)-[histone H3] + 2-oxoglutarate + O2 = L-lysyl(4)-[histone H3] + formaldehyde + succinate + CO2</text>
        <dbReference type="Rhea" id="RHEA:60220"/>
        <dbReference type="Rhea" id="RHEA-COMP:15543"/>
        <dbReference type="Rhea" id="RHEA-COMP:15547"/>
        <dbReference type="ChEBI" id="CHEBI:15379"/>
        <dbReference type="ChEBI" id="CHEBI:16526"/>
        <dbReference type="ChEBI" id="CHEBI:16810"/>
        <dbReference type="ChEBI" id="CHEBI:16842"/>
        <dbReference type="ChEBI" id="CHEBI:29969"/>
        <dbReference type="ChEBI" id="CHEBI:30031"/>
        <dbReference type="ChEBI" id="CHEBI:61929"/>
    </reaction>
    <physiologicalReaction direction="left-to-right" evidence="13">
        <dbReference type="Rhea" id="RHEA:60221"/>
    </physiologicalReaction>
</comment>
<dbReference type="FunFam" id="3.30.160.360:FF:000005">
    <property type="entry name" value="Putative lysine-specific demethylase JMJ16"/>
    <property type="match status" value="1"/>
</dbReference>
<accession>A0A498IXP3</accession>
<keyword evidence="11" id="KW-0539">Nucleus</keyword>
<dbReference type="GO" id="GO:0045814">
    <property type="term" value="P:negative regulation of gene expression, epigenetic"/>
    <property type="evidence" value="ECO:0007669"/>
    <property type="project" value="UniProtKB-ARBA"/>
</dbReference>
<feature type="region of interest" description="Disordered" evidence="15">
    <location>
        <begin position="609"/>
        <end position="641"/>
    </location>
</feature>
<evidence type="ECO:0000256" key="4">
    <source>
        <dbReference type="ARBA" id="ARBA00022723"/>
    </source>
</evidence>
<feature type="region of interest" description="Disordered" evidence="15">
    <location>
        <begin position="142"/>
        <end position="177"/>
    </location>
</feature>
<evidence type="ECO:0000256" key="10">
    <source>
        <dbReference type="ARBA" id="ARBA00023163"/>
    </source>
</evidence>
<dbReference type="Proteomes" id="UP000290289">
    <property type="component" value="Chromosome 10"/>
</dbReference>
<feature type="compositionally biased region" description="Basic and acidic residues" evidence="15">
    <location>
        <begin position="609"/>
        <end position="634"/>
    </location>
</feature>
<dbReference type="PANTHER" id="PTHR10694:SF105">
    <property type="entry name" value="LYSINE-SPECIFIC DEMETHYLASE JMJ14"/>
    <property type="match status" value="1"/>
</dbReference>
<dbReference type="SMART" id="SM00542">
    <property type="entry name" value="FYRC"/>
    <property type="match status" value="1"/>
</dbReference>
<keyword evidence="10" id="KW-0804">Transcription</keyword>
<evidence type="ECO:0000256" key="8">
    <source>
        <dbReference type="ARBA" id="ARBA00023004"/>
    </source>
</evidence>
<dbReference type="InterPro" id="IPR003889">
    <property type="entry name" value="FYrich_C"/>
</dbReference>
<feature type="domain" description="JmjN" evidence="16">
    <location>
        <begin position="75"/>
        <end position="116"/>
    </location>
</feature>
<dbReference type="Pfam" id="PF05964">
    <property type="entry name" value="FYRN"/>
    <property type="match status" value="1"/>
</dbReference>